<dbReference type="PANTHER" id="PTHR32347">
    <property type="entry name" value="EFFLUX SYSTEM COMPONENT YKNX-RELATED"/>
    <property type="match status" value="1"/>
</dbReference>
<evidence type="ECO:0000256" key="1">
    <source>
        <dbReference type="ARBA" id="ARBA00004196"/>
    </source>
</evidence>
<reference evidence="7" key="2">
    <citation type="submission" date="2023-08" db="EMBL/GenBank/DDBJ databases">
        <title>Nitrogen cycling bacteria in agricultural field soils.</title>
        <authorList>
            <person name="Jang J."/>
        </authorList>
    </citation>
    <scope>NUCLEOTIDE SEQUENCE</scope>
    <source>
        <strain evidence="7">PS3-36</strain>
    </source>
</reference>
<comment type="similarity">
    <text evidence="2">Belongs to the membrane fusion protein (MFP) (TC 8.A.1) family.</text>
</comment>
<accession>A0A4R5VVL1</accession>
<comment type="subcellular location">
    <subcellularLocation>
        <location evidence="1">Cell envelope</location>
    </subcellularLocation>
</comment>
<evidence type="ECO:0000256" key="3">
    <source>
        <dbReference type="ARBA" id="ARBA00023054"/>
    </source>
</evidence>
<feature type="domain" description="Multidrug resistance protein MdtA-like C-terminal permuted SH3" evidence="5">
    <location>
        <begin position="214"/>
        <end position="271"/>
    </location>
</feature>
<dbReference type="InterPro" id="IPR058636">
    <property type="entry name" value="Beta-barrel_YknX"/>
</dbReference>
<dbReference type="InterPro" id="IPR006143">
    <property type="entry name" value="RND_pump_MFP"/>
</dbReference>
<dbReference type="GO" id="GO:0022857">
    <property type="term" value="F:transmembrane transporter activity"/>
    <property type="evidence" value="ECO:0007669"/>
    <property type="project" value="InterPro"/>
</dbReference>
<dbReference type="Gene3D" id="2.40.420.20">
    <property type="match status" value="1"/>
</dbReference>
<dbReference type="Pfam" id="PF25967">
    <property type="entry name" value="RND-MFP_C"/>
    <property type="match status" value="1"/>
</dbReference>
<dbReference type="Gene3D" id="2.40.30.170">
    <property type="match status" value="1"/>
</dbReference>
<dbReference type="InterPro" id="IPR000089">
    <property type="entry name" value="Biotin_lipoyl"/>
</dbReference>
<dbReference type="AlphaFoldDB" id="A0A4R5VVL1"/>
<proteinExistence type="inferred from homology"/>
<dbReference type="InterPro" id="IPR050465">
    <property type="entry name" value="UPF0194_transport"/>
</dbReference>
<evidence type="ECO:0000259" key="5">
    <source>
        <dbReference type="Pfam" id="PF25967"/>
    </source>
</evidence>
<dbReference type="InterPro" id="IPR058627">
    <property type="entry name" value="MdtA-like_C"/>
</dbReference>
<feature type="domain" description="YknX-like beta-barrel" evidence="6">
    <location>
        <begin position="138"/>
        <end position="204"/>
    </location>
</feature>
<dbReference type="Proteomes" id="UP001178888">
    <property type="component" value="Unassembled WGS sequence"/>
</dbReference>
<evidence type="ECO:0000256" key="2">
    <source>
        <dbReference type="ARBA" id="ARBA00009477"/>
    </source>
</evidence>
<dbReference type="NCBIfam" id="TIGR01730">
    <property type="entry name" value="RND_mfp"/>
    <property type="match status" value="1"/>
</dbReference>
<dbReference type="Proteomes" id="UP000295132">
    <property type="component" value="Unassembled WGS sequence"/>
</dbReference>
<evidence type="ECO:0000313" key="10">
    <source>
        <dbReference type="Proteomes" id="UP001178888"/>
    </source>
</evidence>
<dbReference type="GO" id="GO:0016020">
    <property type="term" value="C:membrane"/>
    <property type="evidence" value="ECO:0007669"/>
    <property type="project" value="InterPro"/>
</dbReference>
<dbReference type="SUPFAM" id="SSF51230">
    <property type="entry name" value="Single hybrid motif"/>
    <property type="match status" value="1"/>
</dbReference>
<sequence>MKKGIIIVLCILVVGFVGFQWYNSRTSAQEVTTQVRTAVVQKGKMEVKISGSGTVQPVTSEDINSPINNNEIDEVLVSTGESVKKGEELITFTDGSDPITSPASGEITSLSVQAGQRVTDGQVVAHLTNYKNLQTVVQIDELDIPKVKKGQEVSIKVNAYPDQTYTGKVSSIADEGTSTNGVSAFDVTIHITKPSNLKVGMSTEASILTASKKDAIYVPIDAVHTMNNQKYVLVQNGNTDTAVSQQKVVKTGLANEDYVEITKGITAGEIVKLPQLVQNSSSTTGMNRRMMQGSFGGGIGGFGNGGGFNRNGGGQGFSGRTGN</sequence>
<protein>
    <submittedName>
        <fullName evidence="8">Efflux RND transporter periplasmic adaptor subunit</fullName>
    </submittedName>
</protein>
<dbReference type="Pfam" id="PF00364">
    <property type="entry name" value="Biotin_lipoyl"/>
    <property type="match status" value="1"/>
</dbReference>
<evidence type="ECO:0000313" key="7">
    <source>
        <dbReference type="EMBL" id="MDQ6597302.1"/>
    </source>
</evidence>
<evidence type="ECO:0000313" key="9">
    <source>
        <dbReference type="Proteomes" id="UP000295132"/>
    </source>
</evidence>
<comment type="caution">
    <text evidence="8">The sequence shown here is derived from an EMBL/GenBank/DDBJ whole genome shotgun (WGS) entry which is preliminary data.</text>
</comment>
<keyword evidence="10" id="KW-1185">Reference proteome</keyword>
<dbReference type="EMBL" id="SMYO01000003">
    <property type="protein sequence ID" value="TDK63258.1"/>
    <property type="molecule type" value="Genomic_DNA"/>
</dbReference>
<dbReference type="EMBL" id="JAVGVR010000001">
    <property type="protein sequence ID" value="MDQ6597302.1"/>
    <property type="molecule type" value="Genomic_DNA"/>
</dbReference>
<dbReference type="Gene3D" id="2.40.50.100">
    <property type="match status" value="1"/>
</dbReference>
<evidence type="ECO:0000259" key="4">
    <source>
        <dbReference type="Pfam" id="PF00364"/>
    </source>
</evidence>
<dbReference type="GO" id="GO:0030313">
    <property type="term" value="C:cell envelope"/>
    <property type="evidence" value="ECO:0007669"/>
    <property type="project" value="UniProtKB-SubCell"/>
</dbReference>
<evidence type="ECO:0000259" key="6">
    <source>
        <dbReference type="Pfam" id="PF25990"/>
    </source>
</evidence>
<dbReference type="Pfam" id="PF25990">
    <property type="entry name" value="Beta-barrel_YknX"/>
    <property type="match status" value="1"/>
</dbReference>
<dbReference type="RefSeq" id="WP_133333599.1">
    <property type="nucleotide sequence ID" value="NZ_JAVGVR010000001.1"/>
</dbReference>
<gene>
    <name evidence="8" type="ORF">E2K98_07365</name>
    <name evidence="7" type="ORF">RCG21_13200</name>
</gene>
<reference evidence="8 9" key="1">
    <citation type="submission" date="2019-03" db="EMBL/GenBank/DDBJ databases">
        <title>Bacillus niacini sp. nov. a Nicotinate-Metabolizing Mesophile Isolated from Soil.</title>
        <authorList>
            <person name="Zhang G."/>
        </authorList>
    </citation>
    <scope>NUCLEOTIDE SEQUENCE [LARGE SCALE GENOMIC DNA]</scope>
    <source>
        <strain evidence="8 9">WN066</strain>
    </source>
</reference>
<keyword evidence="3" id="KW-0175">Coiled coil</keyword>
<feature type="domain" description="Lipoyl-binding" evidence="4">
    <location>
        <begin position="67"/>
        <end position="127"/>
    </location>
</feature>
<evidence type="ECO:0000313" key="8">
    <source>
        <dbReference type="EMBL" id="TDK63258.1"/>
    </source>
</evidence>
<organism evidence="8 9">
    <name type="scientific">Bacillus salipaludis</name>
    <dbReference type="NCBI Taxonomy" id="2547811"/>
    <lineage>
        <taxon>Bacteria</taxon>
        <taxon>Bacillati</taxon>
        <taxon>Bacillota</taxon>
        <taxon>Bacilli</taxon>
        <taxon>Bacillales</taxon>
        <taxon>Bacillaceae</taxon>
        <taxon>Bacillus</taxon>
    </lineage>
</organism>
<name>A0A4R5VVL1_9BACI</name>
<dbReference type="InterPro" id="IPR011053">
    <property type="entry name" value="Single_hybrid_motif"/>
</dbReference>
<dbReference type="PANTHER" id="PTHR32347:SF14">
    <property type="entry name" value="EFFLUX SYSTEM COMPONENT YKNX-RELATED"/>
    <property type="match status" value="1"/>
</dbReference>